<comment type="caution">
    <text evidence="4">The sequence shown here is derived from an EMBL/GenBank/DDBJ whole genome shotgun (WGS) entry which is preliminary data.</text>
</comment>
<dbReference type="EMBL" id="LWDD02000301">
    <property type="protein sequence ID" value="KAE8261930.1"/>
    <property type="molecule type" value="Genomic_DNA"/>
</dbReference>
<evidence type="ECO:0000313" key="6">
    <source>
        <dbReference type="Proteomes" id="UP000836402"/>
    </source>
</evidence>
<evidence type="ECO:0000313" key="3">
    <source>
        <dbReference type="EMBL" id="CAD6928599.1"/>
    </source>
</evidence>
<dbReference type="InterPro" id="IPR001619">
    <property type="entry name" value="Sec1-like"/>
</dbReference>
<dbReference type="GO" id="GO:0016192">
    <property type="term" value="P:vesicle-mediated transport"/>
    <property type="evidence" value="ECO:0007669"/>
    <property type="project" value="InterPro"/>
</dbReference>
<dbReference type="Proteomes" id="UP000836402">
    <property type="component" value="Unassembled WGS sequence"/>
</dbReference>
<keyword evidence="6" id="KW-1185">Reference proteome</keyword>
<dbReference type="InterPro" id="IPR036045">
    <property type="entry name" value="Sec1-like_sf"/>
</dbReference>
<feature type="region of interest" description="Disordered" evidence="2">
    <location>
        <begin position="246"/>
        <end position="293"/>
    </location>
</feature>
<reference evidence="3" key="3">
    <citation type="submission" date="2020-10" db="EMBL/GenBank/DDBJ databases">
        <authorList>
            <person name="Sedaghatjoo S."/>
        </authorList>
    </citation>
    <scope>NUCLEOTIDE SEQUENCE</scope>
    <source>
        <strain evidence="3">AZH3</strain>
    </source>
</reference>
<dbReference type="EMBL" id="CAJHJG010003236">
    <property type="protein sequence ID" value="CAD6928599.1"/>
    <property type="molecule type" value="Genomic_DNA"/>
</dbReference>
<evidence type="ECO:0000256" key="1">
    <source>
        <dbReference type="ARBA" id="ARBA00009884"/>
    </source>
</evidence>
<accession>A0A8T8TM34</accession>
<evidence type="ECO:0000256" key="2">
    <source>
        <dbReference type="SAM" id="MobiDB-lite"/>
    </source>
</evidence>
<gene>
    <name evidence="4" type="ORF">A4X03_0g2856</name>
    <name evidence="3" type="ORF">JKIAZH3_G2125</name>
</gene>
<reference evidence="4" key="1">
    <citation type="submission" date="2016-04" db="EMBL/GenBank/DDBJ databases">
        <authorList>
            <person name="Nguyen H.D."/>
            <person name="Kesanakurti P."/>
            <person name="Cullis J."/>
            <person name="Levesque C.A."/>
            <person name="Hambleton S."/>
        </authorList>
    </citation>
    <scope>NUCLEOTIDE SEQUENCE</scope>
    <source>
        <strain evidence="4">DAOMC 238032</strain>
    </source>
</reference>
<proteinExistence type="inferred from homology"/>
<dbReference type="Gene3D" id="3.40.50.2060">
    <property type="match status" value="1"/>
</dbReference>
<sequence length="293" mass="31952">MPPRSLIHAVQDHYLSSIRSVETASRWKILVTDSFSHTLLFSVLKTDQILQENVTSIENIEHKRAPQPSFEAAYILCPTSKNVEAIIKARSWTPIYDGVADDFVIELVYEHELPIFGSRTTRFNATGVSSALSSIKAAGELKSVDTHLNLSTRGASYGLPDRSTFAFALLQFFPVPGRNSEVSRPCRTPRGITRDTFAQGMPRVVGRAPYGARKHRRPRQTVDGSTVGKPISVLFVKLKLCRFPDVNSPKTPLTSPNLPKVKGDAKAGTQSPTKGEGNSTGSSTSGKKGSSGR</sequence>
<comment type="similarity">
    <text evidence="1">Belongs to the STXBP/unc-18/SEC1 family.</text>
</comment>
<dbReference type="SUPFAM" id="SSF56815">
    <property type="entry name" value="Sec1/munc18-like (SM) proteins"/>
    <property type="match status" value="1"/>
</dbReference>
<dbReference type="AlphaFoldDB" id="A0A8T8TM34"/>
<dbReference type="InterPro" id="IPR043154">
    <property type="entry name" value="Sec-1-like_dom1"/>
</dbReference>
<reference evidence="4" key="2">
    <citation type="journal article" date="2019" name="IMA Fungus">
        <title>Genome sequencing and comparison of five Tilletia species to identify candidate genes for the detection of regulated species infecting wheat.</title>
        <authorList>
            <person name="Nguyen H.D.T."/>
            <person name="Sultana T."/>
            <person name="Kesanakurti P."/>
            <person name="Hambleton S."/>
        </authorList>
    </citation>
    <scope>NUCLEOTIDE SEQUENCE</scope>
    <source>
        <strain evidence="4">DAOMC 238032</strain>
    </source>
</reference>
<feature type="compositionally biased region" description="Polar residues" evidence="2">
    <location>
        <begin position="248"/>
        <end position="257"/>
    </location>
</feature>
<organism evidence="4 5">
    <name type="scientific">Tilletia caries</name>
    <name type="common">wheat bunt fungus</name>
    <dbReference type="NCBI Taxonomy" id="13290"/>
    <lineage>
        <taxon>Eukaryota</taxon>
        <taxon>Fungi</taxon>
        <taxon>Dikarya</taxon>
        <taxon>Basidiomycota</taxon>
        <taxon>Ustilaginomycotina</taxon>
        <taxon>Exobasidiomycetes</taxon>
        <taxon>Tilletiales</taxon>
        <taxon>Tilletiaceae</taxon>
        <taxon>Tilletia</taxon>
    </lineage>
</organism>
<protein>
    <submittedName>
        <fullName evidence="4">Uncharacterized protein</fullName>
    </submittedName>
</protein>
<evidence type="ECO:0000313" key="5">
    <source>
        <dbReference type="Proteomes" id="UP000077671"/>
    </source>
</evidence>
<dbReference type="Proteomes" id="UP000077671">
    <property type="component" value="Unassembled WGS sequence"/>
</dbReference>
<name>A0A8T8TM34_9BASI</name>
<feature type="compositionally biased region" description="Low complexity" evidence="2">
    <location>
        <begin position="273"/>
        <end position="293"/>
    </location>
</feature>
<evidence type="ECO:0000313" key="4">
    <source>
        <dbReference type="EMBL" id="KAE8261930.1"/>
    </source>
</evidence>
<dbReference type="Pfam" id="PF00995">
    <property type="entry name" value="Sec1"/>
    <property type="match status" value="1"/>
</dbReference>